<sequence length="95" mass="10642">MPHGQFLCLTAKEKPHGQVVCPTAKMSHTAMDVIEPDHQENLELDERTRAGLNGLMLKLLVVLAGSGWNDRVLRRDASGREREQSVSYRVRFVGS</sequence>
<organism evidence="1 2">
    <name type="scientific">Brassica cretica</name>
    <name type="common">Mustard</name>
    <dbReference type="NCBI Taxonomy" id="69181"/>
    <lineage>
        <taxon>Eukaryota</taxon>
        <taxon>Viridiplantae</taxon>
        <taxon>Streptophyta</taxon>
        <taxon>Embryophyta</taxon>
        <taxon>Tracheophyta</taxon>
        <taxon>Spermatophyta</taxon>
        <taxon>Magnoliopsida</taxon>
        <taxon>eudicotyledons</taxon>
        <taxon>Gunneridae</taxon>
        <taxon>Pentapetalae</taxon>
        <taxon>rosids</taxon>
        <taxon>malvids</taxon>
        <taxon>Brassicales</taxon>
        <taxon>Brassicaceae</taxon>
        <taxon>Brassiceae</taxon>
        <taxon>Brassica</taxon>
    </lineage>
</organism>
<proteinExistence type="predicted"/>
<dbReference type="Proteomes" id="UP000712281">
    <property type="component" value="Unassembled WGS sequence"/>
</dbReference>
<dbReference type="EMBL" id="QGKW02001940">
    <property type="protein sequence ID" value="KAF2558682.1"/>
    <property type="molecule type" value="Genomic_DNA"/>
</dbReference>
<comment type="caution">
    <text evidence="1">The sequence shown here is derived from an EMBL/GenBank/DDBJ whole genome shotgun (WGS) entry which is preliminary data.</text>
</comment>
<reference evidence="1" key="1">
    <citation type="submission" date="2019-12" db="EMBL/GenBank/DDBJ databases">
        <title>Genome sequencing and annotation of Brassica cretica.</title>
        <authorList>
            <person name="Studholme D.J."/>
            <person name="Sarris P.F."/>
        </authorList>
    </citation>
    <scope>NUCLEOTIDE SEQUENCE</scope>
    <source>
        <strain evidence="1">PFS-001/15</strain>
        <tissue evidence="1">Leaf</tissue>
    </source>
</reference>
<name>A0A8S9HQ08_BRACR</name>
<dbReference type="AlphaFoldDB" id="A0A8S9HQ08"/>
<evidence type="ECO:0000313" key="2">
    <source>
        <dbReference type="Proteomes" id="UP000712281"/>
    </source>
</evidence>
<protein>
    <submittedName>
        <fullName evidence="1">Uncharacterized protein</fullName>
    </submittedName>
</protein>
<gene>
    <name evidence="1" type="ORF">F2Q68_00014487</name>
</gene>
<accession>A0A8S9HQ08</accession>
<evidence type="ECO:0000313" key="1">
    <source>
        <dbReference type="EMBL" id="KAF2558682.1"/>
    </source>
</evidence>